<gene>
    <name evidence="2" type="ORF">CPPEL_07520</name>
</gene>
<keyword evidence="3" id="KW-1185">Reference proteome</keyword>
<dbReference type="KEGG" id="cpso:CPPEL_07520"/>
<reference evidence="2 3" key="1">
    <citation type="submission" date="2018-11" db="EMBL/GenBank/DDBJ databases">
        <authorList>
            <person name="Kleinhagauer T."/>
            <person name="Glaeser S.P."/>
            <person name="Spergser J."/>
            <person name="Ruckert C."/>
            <person name="Kaempfer P."/>
            <person name="Busse H.-J."/>
        </authorList>
    </citation>
    <scope>NUCLEOTIDE SEQUENCE [LARGE SCALE GENOMIC DNA]</scope>
    <source>
        <strain evidence="2 3">812CH</strain>
    </source>
</reference>
<feature type="region of interest" description="Disordered" evidence="1">
    <location>
        <begin position="32"/>
        <end position="53"/>
    </location>
</feature>
<evidence type="ECO:0000313" key="3">
    <source>
        <dbReference type="Proteomes" id="UP000271426"/>
    </source>
</evidence>
<accession>A0A3G6J0D9</accession>
<dbReference type="RefSeq" id="WP_164470394.1">
    <property type="nucleotide sequence ID" value="NZ_CP033898.1"/>
</dbReference>
<dbReference type="EMBL" id="CP033898">
    <property type="protein sequence ID" value="AZA09614.1"/>
    <property type="molecule type" value="Genomic_DNA"/>
</dbReference>
<name>A0A3G6J0D9_9CORY</name>
<dbReference type="AlphaFoldDB" id="A0A3G6J0D9"/>
<sequence>MSAAAVYHLLPADPYKAGAWTYLPERRHIHQQTTNFGTAEAKRAPESVAPRHR</sequence>
<evidence type="ECO:0000313" key="2">
    <source>
        <dbReference type="EMBL" id="AZA09614.1"/>
    </source>
</evidence>
<organism evidence="2 3">
    <name type="scientific">Corynebacterium pseudopelargi</name>
    <dbReference type="NCBI Taxonomy" id="2080757"/>
    <lineage>
        <taxon>Bacteria</taxon>
        <taxon>Bacillati</taxon>
        <taxon>Actinomycetota</taxon>
        <taxon>Actinomycetes</taxon>
        <taxon>Mycobacteriales</taxon>
        <taxon>Corynebacteriaceae</taxon>
        <taxon>Corynebacterium</taxon>
    </lineage>
</organism>
<protein>
    <submittedName>
        <fullName evidence="2">Uncharacterized protein</fullName>
    </submittedName>
</protein>
<evidence type="ECO:0000256" key="1">
    <source>
        <dbReference type="SAM" id="MobiDB-lite"/>
    </source>
</evidence>
<proteinExistence type="predicted"/>
<dbReference type="Proteomes" id="UP000271426">
    <property type="component" value="Chromosome"/>
</dbReference>